<feature type="transmembrane region" description="Helical" evidence="1">
    <location>
        <begin position="62"/>
        <end position="84"/>
    </location>
</feature>
<reference evidence="3" key="1">
    <citation type="submission" date="2024-07" db="EMBL/GenBank/DDBJ databases">
        <title>Genome Analysis of a Potential Novel Vibrio Species Secreting pH- and Thermo-stable Alginate Lyase and its Application in Producing Alginate Oligosaccharides.</title>
        <authorList>
            <person name="Huang H."/>
            <person name="Bao K."/>
        </authorList>
    </citation>
    <scope>NUCLEOTIDE SEQUENCE</scope>
    <source>
        <strain evidence="3">HB236076</strain>
    </source>
</reference>
<feature type="transmembrane region" description="Helical" evidence="1">
    <location>
        <begin position="123"/>
        <end position="145"/>
    </location>
</feature>
<organism evidence="3">
    <name type="scientific">Vibrio sp. HB236076</name>
    <dbReference type="NCBI Taxonomy" id="3232307"/>
    <lineage>
        <taxon>Bacteria</taxon>
        <taxon>Pseudomonadati</taxon>
        <taxon>Pseudomonadota</taxon>
        <taxon>Gammaproteobacteria</taxon>
        <taxon>Vibrionales</taxon>
        <taxon>Vibrionaceae</taxon>
        <taxon>Vibrio</taxon>
    </lineage>
</organism>
<keyword evidence="1" id="KW-0812">Transmembrane</keyword>
<feature type="transmembrane region" description="Helical" evidence="1">
    <location>
        <begin position="176"/>
        <end position="198"/>
    </location>
</feature>
<dbReference type="PANTHER" id="PTHR38034:SF1">
    <property type="entry name" value="INNER MEMBRANE PROTEIN YPJD"/>
    <property type="match status" value="1"/>
</dbReference>
<evidence type="ECO:0000313" key="3">
    <source>
        <dbReference type="EMBL" id="XDK24743.1"/>
    </source>
</evidence>
<feature type="transmembrane region" description="Helical" evidence="1">
    <location>
        <begin position="35"/>
        <end position="55"/>
    </location>
</feature>
<gene>
    <name evidence="3" type="primary">ccsA</name>
    <name evidence="3" type="ORF">AB0763_11155</name>
</gene>
<accession>A0AB39HFQ6</accession>
<name>A0AB39HFQ6_9VIBR</name>
<dbReference type="InterPro" id="IPR052372">
    <property type="entry name" value="YpjD/HemX"/>
</dbReference>
<dbReference type="InterPro" id="IPR002541">
    <property type="entry name" value="Cyt_c_assembly"/>
</dbReference>
<feature type="transmembrane region" description="Helical" evidence="1">
    <location>
        <begin position="90"/>
        <end position="111"/>
    </location>
</feature>
<protein>
    <submittedName>
        <fullName evidence="3">Cytochrome c biogenesis protein CcsA</fullName>
    </submittedName>
</protein>
<dbReference type="GO" id="GO:0005886">
    <property type="term" value="C:plasma membrane"/>
    <property type="evidence" value="ECO:0007669"/>
    <property type="project" value="TreeGrafter"/>
</dbReference>
<dbReference type="EMBL" id="CP162601">
    <property type="protein sequence ID" value="XDK24743.1"/>
    <property type="molecule type" value="Genomic_DNA"/>
</dbReference>
<feature type="domain" description="Cytochrome c assembly protein" evidence="2">
    <location>
        <begin position="37"/>
        <end position="262"/>
    </location>
</feature>
<keyword evidence="1" id="KW-0472">Membrane</keyword>
<keyword evidence="1" id="KW-1133">Transmembrane helix</keyword>
<dbReference type="PANTHER" id="PTHR38034">
    <property type="entry name" value="INNER MEMBRANE PROTEIN YPJD"/>
    <property type="match status" value="1"/>
</dbReference>
<dbReference type="GO" id="GO:0017004">
    <property type="term" value="P:cytochrome complex assembly"/>
    <property type="evidence" value="ECO:0007669"/>
    <property type="project" value="InterPro"/>
</dbReference>
<dbReference type="KEGG" id="vih:AB0763_11155"/>
<evidence type="ECO:0000259" key="2">
    <source>
        <dbReference type="Pfam" id="PF01578"/>
    </source>
</evidence>
<dbReference type="Pfam" id="PF01578">
    <property type="entry name" value="Cytochrom_C_asm"/>
    <property type="match status" value="1"/>
</dbReference>
<proteinExistence type="predicted"/>
<feature type="transmembrane region" description="Helical" evidence="1">
    <location>
        <begin position="234"/>
        <end position="254"/>
    </location>
</feature>
<dbReference type="RefSeq" id="WP_306100612.1">
    <property type="nucleotide sequence ID" value="NZ_CP162601.1"/>
</dbReference>
<feature type="transmembrane region" description="Helical" evidence="1">
    <location>
        <begin position="210"/>
        <end position="228"/>
    </location>
</feature>
<evidence type="ECO:0000256" key="1">
    <source>
        <dbReference type="SAM" id="Phobius"/>
    </source>
</evidence>
<dbReference type="AlphaFoldDB" id="A0AB39HFQ6"/>
<dbReference type="GO" id="GO:0020037">
    <property type="term" value="F:heme binding"/>
    <property type="evidence" value="ECO:0007669"/>
    <property type="project" value="InterPro"/>
</dbReference>
<sequence length="264" mass="29359">MDNFIALAASAFYLLAIANIVPALAHQTGIKVKTVFTCAMLALVFHAWLMFDLIFADSVNNLSILNVASLMSFIISFAMSSSMLKNRLWFMLPIVYAFAVVNLLAANFTPVTVGKHLQDDAKLLLHIGLALTSYCILIVAALYSIQLAWLDHKLKCKKALAINPNLPPLMLVERQLFKILIAGTVLLTGTLLTGYLFVQGIYAEENAHKAILSFVAWLVYLILLWGHYQRGWRGRLVTWFCVSGSAILTLGYFGSRFVSEVILR</sequence>